<reference evidence="2" key="1">
    <citation type="submission" date="2020-05" db="EMBL/GenBank/DDBJ databases">
        <title>Phylogenomic resolution of chytrid fungi.</title>
        <authorList>
            <person name="Stajich J.E."/>
            <person name="Amses K."/>
            <person name="Simmons R."/>
            <person name="Seto K."/>
            <person name="Myers J."/>
            <person name="Bonds A."/>
            <person name="Quandt C.A."/>
            <person name="Barry K."/>
            <person name="Liu P."/>
            <person name="Grigoriev I."/>
            <person name="Longcore J.E."/>
            <person name="James T.Y."/>
        </authorList>
    </citation>
    <scope>NUCLEOTIDE SEQUENCE</scope>
    <source>
        <strain evidence="2">JEL0513</strain>
    </source>
</reference>
<evidence type="ECO:0000256" key="1">
    <source>
        <dbReference type="SAM" id="MobiDB-lite"/>
    </source>
</evidence>
<comment type="caution">
    <text evidence="2">The sequence shown here is derived from an EMBL/GenBank/DDBJ whole genome shotgun (WGS) entry which is preliminary data.</text>
</comment>
<protein>
    <submittedName>
        <fullName evidence="2">Uncharacterized protein</fullName>
    </submittedName>
</protein>
<feature type="region of interest" description="Disordered" evidence="1">
    <location>
        <begin position="545"/>
        <end position="583"/>
    </location>
</feature>
<feature type="compositionally biased region" description="Low complexity" evidence="1">
    <location>
        <begin position="568"/>
        <end position="577"/>
    </location>
</feature>
<feature type="compositionally biased region" description="Low complexity" evidence="1">
    <location>
        <begin position="19"/>
        <end position="28"/>
    </location>
</feature>
<feature type="region of interest" description="Disordered" evidence="1">
    <location>
        <begin position="13"/>
        <end position="48"/>
    </location>
</feature>
<name>A0AAD5T6Q6_9FUNG</name>
<feature type="region of interest" description="Disordered" evidence="1">
    <location>
        <begin position="344"/>
        <end position="363"/>
    </location>
</feature>
<organism evidence="2 3">
    <name type="scientific">Physocladia obscura</name>
    <dbReference type="NCBI Taxonomy" id="109957"/>
    <lineage>
        <taxon>Eukaryota</taxon>
        <taxon>Fungi</taxon>
        <taxon>Fungi incertae sedis</taxon>
        <taxon>Chytridiomycota</taxon>
        <taxon>Chytridiomycota incertae sedis</taxon>
        <taxon>Chytridiomycetes</taxon>
        <taxon>Chytridiales</taxon>
        <taxon>Chytriomycetaceae</taxon>
        <taxon>Physocladia</taxon>
    </lineage>
</organism>
<gene>
    <name evidence="2" type="ORF">HK100_003687</name>
</gene>
<evidence type="ECO:0000313" key="3">
    <source>
        <dbReference type="Proteomes" id="UP001211907"/>
    </source>
</evidence>
<dbReference type="EMBL" id="JADGJH010000194">
    <property type="protein sequence ID" value="KAJ3134250.1"/>
    <property type="molecule type" value="Genomic_DNA"/>
</dbReference>
<accession>A0AAD5T6Q6</accession>
<dbReference type="AlphaFoldDB" id="A0AAD5T6Q6"/>
<proteinExistence type="predicted"/>
<keyword evidence="3" id="KW-1185">Reference proteome</keyword>
<feature type="compositionally biased region" description="Low complexity" evidence="1">
    <location>
        <begin position="35"/>
        <end position="48"/>
    </location>
</feature>
<evidence type="ECO:0000313" key="2">
    <source>
        <dbReference type="EMBL" id="KAJ3134250.1"/>
    </source>
</evidence>
<feature type="region of interest" description="Disordered" evidence="1">
    <location>
        <begin position="618"/>
        <end position="694"/>
    </location>
</feature>
<feature type="compositionally biased region" description="Low complexity" evidence="1">
    <location>
        <begin position="181"/>
        <end position="206"/>
    </location>
</feature>
<feature type="compositionally biased region" description="Basic and acidic residues" evidence="1">
    <location>
        <begin position="642"/>
        <end position="652"/>
    </location>
</feature>
<feature type="region of interest" description="Disordered" evidence="1">
    <location>
        <begin position="171"/>
        <end position="213"/>
    </location>
</feature>
<dbReference type="Proteomes" id="UP001211907">
    <property type="component" value="Unassembled WGS sequence"/>
</dbReference>
<sequence length="881" mass="93864">MFKGLRNIARSITPSIPINNNNNDKNANVSKIDGNNNTNSNSSNSSSSSQVSLNISSAYYSVSNSTSVSPGLLSQACRTGVDGDKQNNDEFDFDFSDFDIPDSSLTILNYSAADAPPATVNQNAVHPPINLRTTTIPKITNLFTPPSTESENSASGVKKIFAGKLSSVANGPEISRLRNPSSQIQSQNISYTQMSQPAPSNSQNQSKEAKKYSNNNNNREIIPASKQTASEVFAPNFGNTMPTATSTKLQLRAQLQKFQFQPVPPPVSQQKTNSFPSTVAVGNSIGKAKPNLALQASFQIQQKQQQQQQLQLQLQQNQLKPELSQQSYSNIQLLFQRLDSNSNRPLKQNFLSQSPKSPNRQQKPLMNATANATKLHPSPPLPKPLPTRSVGRVRNHHLLSTNTPAATLSPVTTPTSTTIRTKTAAATAATATVSNGSELFDFEFPEDDDEDAMAMIKMAAEAEDAATTVVGSAGSKLEKLGVRGSGNSSGNDVRKPAMTPIVAVGVSMFMATPKSMGTLEGGVKGKEATHSHSDGVQNRKLFSALQNCSSSSSSSSTGGGGSRGSRGRGSSISIGSRRSVDENHVGGAYSSVSFFSAEAAKAGARSKSIVVKRRRLPGPIGELSDEDDECETPTRGKQSQRRRIDLGNDGRRLSQPFFNTEPLERKNRDSSSISNSHSLGGVATNREHGNSGVTSNKHFDFTKIAWTRMIEAIGGMDIYETYTKTNTVRQATKNNGVTVGEKAKKIRDMIVYVKHVKQTGDSSGTMDASAEFSDPYGSVLGTIHGSVFDIVEGDGGSVGEACVRVGSVLHLQNVSVFCICGGDSGGNLGIGGTDRENTGLSRNSVEDGDADDGGIYLNITVNNVHGVVTSLGDYLCSDNDT</sequence>